<feature type="region of interest" description="Disordered" evidence="1">
    <location>
        <begin position="15"/>
        <end position="47"/>
    </location>
</feature>
<accession>A0A5N6YPE6</accession>
<sequence>MNKLVETQNLNAKVAQTTISSSSRPVGVAGNPSPQSRAEGGRSDISKPNSVVLFRRRMLYARPAFDAKGQVQFGLSSRRK</sequence>
<name>A0A5N6YPE6_9EURO</name>
<dbReference type="Proteomes" id="UP000325558">
    <property type="component" value="Unassembled WGS sequence"/>
</dbReference>
<dbReference type="EMBL" id="ML737113">
    <property type="protein sequence ID" value="KAE8347394.1"/>
    <property type="molecule type" value="Genomic_DNA"/>
</dbReference>
<evidence type="ECO:0000313" key="2">
    <source>
        <dbReference type="EMBL" id="KAE8347394.1"/>
    </source>
</evidence>
<feature type="compositionally biased region" description="Polar residues" evidence="1">
    <location>
        <begin position="15"/>
        <end position="24"/>
    </location>
</feature>
<evidence type="ECO:0000256" key="1">
    <source>
        <dbReference type="SAM" id="MobiDB-lite"/>
    </source>
</evidence>
<gene>
    <name evidence="2" type="ORF">BDV24DRAFT_122008</name>
</gene>
<reference evidence="2" key="1">
    <citation type="submission" date="2019-04" db="EMBL/GenBank/DDBJ databases">
        <title>Friends and foes A comparative genomics study of 23 Aspergillus species from section Flavi.</title>
        <authorList>
            <consortium name="DOE Joint Genome Institute"/>
            <person name="Kjaerbolling I."/>
            <person name="Vesth T."/>
            <person name="Frisvad J.C."/>
            <person name="Nybo J.L."/>
            <person name="Theobald S."/>
            <person name="Kildgaard S."/>
            <person name="Isbrandt T."/>
            <person name="Kuo A."/>
            <person name="Sato A."/>
            <person name="Lyhne E.K."/>
            <person name="Kogle M.E."/>
            <person name="Wiebenga A."/>
            <person name="Kun R.S."/>
            <person name="Lubbers R.J."/>
            <person name="Makela M.R."/>
            <person name="Barry K."/>
            <person name="Chovatia M."/>
            <person name="Clum A."/>
            <person name="Daum C."/>
            <person name="Haridas S."/>
            <person name="He G."/>
            <person name="LaButti K."/>
            <person name="Lipzen A."/>
            <person name="Mondo S."/>
            <person name="Riley R."/>
            <person name="Salamov A."/>
            <person name="Simmons B.A."/>
            <person name="Magnuson J.K."/>
            <person name="Henrissat B."/>
            <person name="Mortensen U.H."/>
            <person name="Larsen T.O."/>
            <person name="Devries R.P."/>
            <person name="Grigoriev I.V."/>
            <person name="Machida M."/>
            <person name="Baker S.E."/>
            <person name="Andersen M.R."/>
        </authorList>
    </citation>
    <scope>NUCLEOTIDE SEQUENCE</scope>
    <source>
        <strain evidence="2">CBS 117612</strain>
    </source>
</reference>
<dbReference type="AlphaFoldDB" id="A0A5N6YPE6"/>
<protein>
    <submittedName>
        <fullName evidence="2">Uncharacterized protein</fullName>
    </submittedName>
</protein>
<organism evidence="2">
    <name type="scientific">Aspergillus arachidicola</name>
    <dbReference type="NCBI Taxonomy" id="656916"/>
    <lineage>
        <taxon>Eukaryota</taxon>
        <taxon>Fungi</taxon>
        <taxon>Dikarya</taxon>
        <taxon>Ascomycota</taxon>
        <taxon>Pezizomycotina</taxon>
        <taxon>Eurotiomycetes</taxon>
        <taxon>Eurotiomycetidae</taxon>
        <taxon>Eurotiales</taxon>
        <taxon>Aspergillaceae</taxon>
        <taxon>Aspergillus</taxon>
        <taxon>Aspergillus subgen. Circumdati</taxon>
    </lineage>
</organism>
<proteinExistence type="predicted"/>
<dbReference type="OrthoDB" id="4459917at2759"/>